<dbReference type="NCBIfam" id="NF046044">
    <property type="entry name" value="PnpS"/>
    <property type="match status" value="1"/>
</dbReference>
<dbReference type="InterPro" id="IPR004358">
    <property type="entry name" value="Sig_transdc_His_kin-like_C"/>
</dbReference>
<reference evidence="18" key="1">
    <citation type="journal article" date="2016" name="Genome Announc.">
        <title>Complete genome sequence of Alkaliphilus metalliredigens strain QYMF, an alkaliphilic and metal-reducing bacterium isolated from borax-contaminated leachate ponds.</title>
        <authorList>
            <person name="Hwang C."/>
            <person name="Copeland A."/>
            <person name="Lucas S."/>
            <person name="Lapidus A."/>
            <person name="Barry K."/>
            <person name="Detter J.C."/>
            <person name="Glavina Del Rio T."/>
            <person name="Hammon N."/>
            <person name="Israni S."/>
            <person name="Dalin E."/>
            <person name="Tice H."/>
            <person name="Pitluck S."/>
            <person name="Chertkov O."/>
            <person name="Brettin T."/>
            <person name="Bruce D."/>
            <person name="Han C."/>
            <person name="Schmutz J."/>
            <person name="Larimer F."/>
            <person name="Land M.L."/>
            <person name="Hauser L."/>
            <person name="Kyrpides N."/>
            <person name="Mikhailova N."/>
            <person name="Ye Q."/>
            <person name="Zhou J."/>
            <person name="Richardson P."/>
            <person name="Fields M.W."/>
        </authorList>
    </citation>
    <scope>NUCLEOTIDE SEQUENCE [LARGE SCALE GENOMIC DNA]</scope>
    <source>
        <strain evidence="18">QYMF</strain>
    </source>
</reference>
<keyword evidence="8" id="KW-0547">Nucleotide-binding</keyword>
<dbReference type="CDD" id="cd00130">
    <property type="entry name" value="PAS"/>
    <property type="match status" value="1"/>
</dbReference>
<dbReference type="SUPFAM" id="SSF158472">
    <property type="entry name" value="HAMP domain-like"/>
    <property type="match status" value="1"/>
</dbReference>
<feature type="domain" description="PAC" evidence="15">
    <location>
        <begin position="313"/>
        <end position="365"/>
    </location>
</feature>
<dbReference type="InterPro" id="IPR003660">
    <property type="entry name" value="HAMP_dom"/>
</dbReference>
<evidence type="ECO:0000256" key="1">
    <source>
        <dbReference type="ARBA" id="ARBA00000085"/>
    </source>
</evidence>
<dbReference type="InterPro" id="IPR000700">
    <property type="entry name" value="PAS-assoc_C"/>
</dbReference>
<dbReference type="EMBL" id="CP000724">
    <property type="protein sequence ID" value="ABR49226.1"/>
    <property type="molecule type" value="Genomic_DNA"/>
</dbReference>
<dbReference type="InterPro" id="IPR031967">
    <property type="entry name" value="PhoR_single_Cache-like_dom"/>
</dbReference>
<comment type="catalytic activity">
    <reaction evidence="1">
        <text>ATP + protein L-histidine = ADP + protein N-phospho-L-histidine.</text>
        <dbReference type="EC" id="2.7.13.3"/>
    </reaction>
</comment>
<dbReference type="Gene3D" id="1.10.287.130">
    <property type="match status" value="1"/>
</dbReference>
<dbReference type="GO" id="GO:0005524">
    <property type="term" value="F:ATP binding"/>
    <property type="evidence" value="ECO:0007669"/>
    <property type="project" value="UniProtKB-KW"/>
</dbReference>
<dbReference type="InterPro" id="IPR003661">
    <property type="entry name" value="HisK_dim/P_dom"/>
</dbReference>
<dbReference type="PANTHER" id="PTHR45453">
    <property type="entry name" value="PHOSPHATE REGULON SENSOR PROTEIN PHOR"/>
    <property type="match status" value="1"/>
</dbReference>
<dbReference type="OrthoDB" id="9813151at2"/>
<dbReference type="STRING" id="293826.Amet_3086"/>
<dbReference type="CDD" id="cd00075">
    <property type="entry name" value="HATPase"/>
    <property type="match status" value="1"/>
</dbReference>
<proteinExistence type="predicted"/>
<dbReference type="Pfam" id="PF00512">
    <property type="entry name" value="HisKA"/>
    <property type="match status" value="1"/>
</dbReference>
<dbReference type="eggNOG" id="COG5002">
    <property type="taxonomic scope" value="Bacteria"/>
</dbReference>
<evidence type="ECO:0000256" key="5">
    <source>
        <dbReference type="ARBA" id="ARBA00022475"/>
    </source>
</evidence>
<dbReference type="HOGENOM" id="CLU_000445_89_6_9"/>
<dbReference type="SMART" id="SM00388">
    <property type="entry name" value="HisKA"/>
    <property type="match status" value="1"/>
</dbReference>
<dbReference type="PANTHER" id="PTHR45453:SF1">
    <property type="entry name" value="PHOSPHATE REGULON SENSOR PROTEIN PHOR"/>
    <property type="match status" value="1"/>
</dbReference>
<dbReference type="InterPro" id="IPR036890">
    <property type="entry name" value="HATPase_C_sf"/>
</dbReference>
<evidence type="ECO:0000259" key="15">
    <source>
        <dbReference type="PROSITE" id="PS50113"/>
    </source>
</evidence>
<dbReference type="Gene3D" id="3.30.450.20">
    <property type="entry name" value="PAS domain"/>
    <property type="match status" value="1"/>
</dbReference>
<keyword evidence="18" id="KW-1185">Reference proteome</keyword>
<keyword evidence="13" id="KW-1133">Transmembrane helix</keyword>
<evidence type="ECO:0000256" key="13">
    <source>
        <dbReference type="SAM" id="Phobius"/>
    </source>
</evidence>
<dbReference type="GO" id="GO:0016036">
    <property type="term" value="P:cellular response to phosphate starvation"/>
    <property type="evidence" value="ECO:0007669"/>
    <property type="project" value="TreeGrafter"/>
</dbReference>
<keyword evidence="11" id="KW-0902">Two-component regulatory system</keyword>
<dbReference type="GO" id="GO:0006355">
    <property type="term" value="P:regulation of DNA-templated transcription"/>
    <property type="evidence" value="ECO:0007669"/>
    <property type="project" value="InterPro"/>
</dbReference>
<protein>
    <recommendedName>
        <fullName evidence="4">histidine kinase</fullName>
        <ecNumber evidence="4">2.7.13.3</ecNumber>
    </recommendedName>
</protein>
<evidence type="ECO:0000259" key="16">
    <source>
        <dbReference type="PROSITE" id="PS50885"/>
    </source>
</evidence>
<dbReference type="FunFam" id="3.30.565.10:FF:000023">
    <property type="entry name" value="PAS domain-containing sensor histidine kinase"/>
    <property type="match status" value="1"/>
</dbReference>
<dbReference type="SUPFAM" id="SSF55874">
    <property type="entry name" value="ATPase domain of HSP90 chaperone/DNA topoisomerase II/histidine kinase"/>
    <property type="match status" value="1"/>
</dbReference>
<evidence type="ECO:0000256" key="7">
    <source>
        <dbReference type="ARBA" id="ARBA00022679"/>
    </source>
</evidence>
<dbReference type="InterPro" id="IPR005467">
    <property type="entry name" value="His_kinase_dom"/>
</dbReference>
<dbReference type="SMART" id="SM00304">
    <property type="entry name" value="HAMP"/>
    <property type="match status" value="1"/>
</dbReference>
<dbReference type="Gene3D" id="6.10.340.10">
    <property type="match status" value="1"/>
</dbReference>
<dbReference type="SUPFAM" id="SSF47384">
    <property type="entry name" value="Homodimeric domain of signal transducing histidine kinase"/>
    <property type="match status" value="1"/>
</dbReference>
<feature type="transmembrane region" description="Helical" evidence="13">
    <location>
        <begin position="6"/>
        <end position="28"/>
    </location>
</feature>
<dbReference type="FunFam" id="1.10.287.130:FF:000001">
    <property type="entry name" value="Two-component sensor histidine kinase"/>
    <property type="match status" value="1"/>
</dbReference>
<evidence type="ECO:0000256" key="12">
    <source>
        <dbReference type="ARBA" id="ARBA00023136"/>
    </source>
</evidence>
<evidence type="ECO:0000256" key="2">
    <source>
        <dbReference type="ARBA" id="ARBA00004236"/>
    </source>
</evidence>
<evidence type="ECO:0000313" key="18">
    <source>
        <dbReference type="Proteomes" id="UP000001572"/>
    </source>
</evidence>
<sequence>MKRKLLISYISLLLVGTLITGVLSFSFIRNSYIKNKEEKLISNANLIIDSLMLEQELQAKRNYFWLVQNFAGQIEARVTFIDDKGQVLADSIDNSIMFVNQRNKPEFILAEKGEVRSVQRIDETTGKNSIYLTMAMIDIDGRKMIIRLSDDIEDILELNMTFLRYISISIMVGLVVAMGIGYWQIGSIIKPIKELKAASKLISKGDFKKRIKVKTNDELQDLGDSFNKMAMKLEKMISAIKDQNIKMDSMLTGMTDGVIALDLNKKILLINHESRELLNVEQDVVIGSPMDKAIQNNEMYEMIENTFIHKKSYEEEMKLMDENKRIVKVKSSLMKNKNDNDDVIGVFLLIQDVTEIRKLEALKSEFAANVSHELRTPLTLISGFVETLQSWESLDEKDRKMALNIIELETERLKRLINDILRLSEIENIQRLAKYEVLDIEGLINEVQYMMSGIAAKKNIQLKTHIEKNVHTLFGNSDWFKQMLVNLIENAIKYTPTGGQIKVSAKNEQNEISIMVMDNGIGIPKEDCERIFERFYRVDKARSRDVGGTGLGLTIVKHIVTEFGGTIEVSSKLNQGSHFKVRLPSK</sequence>
<evidence type="ECO:0000256" key="11">
    <source>
        <dbReference type="ARBA" id="ARBA00023012"/>
    </source>
</evidence>
<dbReference type="SUPFAM" id="SSF55785">
    <property type="entry name" value="PYP-like sensor domain (PAS domain)"/>
    <property type="match status" value="1"/>
</dbReference>
<dbReference type="GO" id="GO:0045121">
    <property type="term" value="C:membrane raft"/>
    <property type="evidence" value="ECO:0007669"/>
    <property type="project" value="UniProtKB-SubCell"/>
</dbReference>
<dbReference type="GO" id="GO:0005886">
    <property type="term" value="C:plasma membrane"/>
    <property type="evidence" value="ECO:0007669"/>
    <property type="project" value="UniProtKB-SubCell"/>
</dbReference>
<gene>
    <name evidence="17" type="ordered locus">Amet_3086</name>
</gene>
<evidence type="ECO:0000256" key="3">
    <source>
        <dbReference type="ARBA" id="ARBA00004314"/>
    </source>
</evidence>
<keyword evidence="9 17" id="KW-0418">Kinase</keyword>
<evidence type="ECO:0000256" key="10">
    <source>
        <dbReference type="ARBA" id="ARBA00022840"/>
    </source>
</evidence>
<keyword evidence="12 13" id="KW-0472">Membrane</keyword>
<dbReference type="Proteomes" id="UP000001572">
    <property type="component" value="Chromosome"/>
</dbReference>
<dbReference type="Pfam" id="PF02518">
    <property type="entry name" value="HATPase_c"/>
    <property type="match status" value="1"/>
</dbReference>
<dbReference type="PROSITE" id="PS50109">
    <property type="entry name" value="HIS_KIN"/>
    <property type="match status" value="1"/>
</dbReference>
<feature type="transmembrane region" description="Helical" evidence="13">
    <location>
        <begin position="162"/>
        <end position="183"/>
    </location>
</feature>
<dbReference type="Pfam" id="PF16736">
    <property type="entry name" value="sCache_like"/>
    <property type="match status" value="1"/>
</dbReference>
<keyword evidence="13" id="KW-0812">Transmembrane</keyword>
<dbReference type="CDD" id="cd06225">
    <property type="entry name" value="HAMP"/>
    <property type="match status" value="1"/>
</dbReference>
<accession>A6TSQ8</accession>
<evidence type="ECO:0000256" key="4">
    <source>
        <dbReference type="ARBA" id="ARBA00012438"/>
    </source>
</evidence>
<keyword evidence="10" id="KW-0067">ATP-binding</keyword>
<dbReference type="PROSITE" id="PS50885">
    <property type="entry name" value="HAMP"/>
    <property type="match status" value="1"/>
</dbReference>
<dbReference type="RefSeq" id="WP_012064192.1">
    <property type="nucleotide sequence ID" value="NC_009633.1"/>
</dbReference>
<dbReference type="EC" id="2.7.13.3" evidence="4"/>
<evidence type="ECO:0000256" key="8">
    <source>
        <dbReference type="ARBA" id="ARBA00022741"/>
    </source>
</evidence>
<dbReference type="SMART" id="SM00387">
    <property type="entry name" value="HATPase_c"/>
    <property type="match status" value="1"/>
</dbReference>
<name>A6TSQ8_ALKMQ</name>
<keyword evidence="7 17" id="KW-0808">Transferase</keyword>
<evidence type="ECO:0000256" key="9">
    <source>
        <dbReference type="ARBA" id="ARBA00022777"/>
    </source>
</evidence>
<evidence type="ECO:0000313" key="17">
    <source>
        <dbReference type="EMBL" id="ABR49226.1"/>
    </source>
</evidence>
<dbReference type="InterPro" id="IPR000014">
    <property type="entry name" value="PAS"/>
</dbReference>
<dbReference type="CDD" id="cd00082">
    <property type="entry name" value="HisKA"/>
    <property type="match status" value="1"/>
</dbReference>
<evidence type="ECO:0000259" key="14">
    <source>
        <dbReference type="PROSITE" id="PS50109"/>
    </source>
</evidence>
<dbReference type="InterPro" id="IPR003594">
    <property type="entry name" value="HATPase_dom"/>
</dbReference>
<dbReference type="GO" id="GO:0000155">
    <property type="term" value="F:phosphorelay sensor kinase activity"/>
    <property type="evidence" value="ECO:0007669"/>
    <property type="project" value="InterPro"/>
</dbReference>
<dbReference type="InterPro" id="IPR013767">
    <property type="entry name" value="PAS_fold"/>
</dbReference>
<dbReference type="GO" id="GO:0004721">
    <property type="term" value="F:phosphoprotein phosphatase activity"/>
    <property type="evidence" value="ECO:0007669"/>
    <property type="project" value="TreeGrafter"/>
</dbReference>
<dbReference type="Gene3D" id="3.30.565.10">
    <property type="entry name" value="Histidine kinase-like ATPase, C-terminal domain"/>
    <property type="match status" value="1"/>
</dbReference>
<dbReference type="Pfam" id="PF00672">
    <property type="entry name" value="HAMP"/>
    <property type="match status" value="1"/>
</dbReference>
<dbReference type="AlphaFoldDB" id="A6TSQ8"/>
<dbReference type="KEGG" id="amt:Amet_3086"/>
<dbReference type="InterPro" id="IPR050351">
    <property type="entry name" value="BphY/WalK/GraS-like"/>
</dbReference>
<dbReference type="InterPro" id="IPR036097">
    <property type="entry name" value="HisK_dim/P_sf"/>
</dbReference>
<organism evidence="17 18">
    <name type="scientific">Alkaliphilus metalliredigens (strain QYMF)</name>
    <dbReference type="NCBI Taxonomy" id="293826"/>
    <lineage>
        <taxon>Bacteria</taxon>
        <taxon>Bacillati</taxon>
        <taxon>Bacillota</taxon>
        <taxon>Clostridia</taxon>
        <taxon>Peptostreptococcales</taxon>
        <taxon>Natronincolaceae</taxon>
        <taxon>Alkaliphilus</taxon>
    </lineage>
</organism>
<comment type="subcellular location">
    <subcellularLocation>
        <location evidence="2">Cell membrane</location>
    </subcellularLocation>
    <subcellularLocation>
        <location evidence="3">Membrane raft</location>
        <topology evidence="3">Multi-pass membrane protein</topology>
    </subcellularLocation>
</comment>
<dbReference type="InterPro" id="IPR035965">
    <property type="entry name" value="PAS-like_dom_sf"/>
</dbReference>
<keyword evidence="6" id="KW-0597">Phosphoprotein</keyword>
<keyword evidence="5" id="KW-1003">Cell membrane</keyword>
<feature type="domain" description="Histidine kinase" evidence="14">
    <location>
        <begin position="369"/>
        <end position="586"/>
    </location>
</feature>
<dbReference type="PROSITE" id="PS50113">
    <property type="entry name" value="PAC"/>
    <property type="match status" value="1"/>
</dbReference>
<dbReference type="PRINTS" id="PR00344">
    <property type="entry name" value="BCTRLSENSOR"/>
</dbReference>
<evidence type="ECO:0000256" key="6">
    <source>
        <dbReference type="ARBA" id="ARBA00022553"/>
    </source>
</evidence>
<dbReference type="Pfam" id="PF00989">
    <property type="entry name" value="PAS"/>
    <property type="match status" value="1"/>
</dbReference>
<feature type="domain" description="HAMP" evidence="16">
    <location>
        <begin position="186"/>
        <end position="238"/>
    </location>
</feature>